<dbReference type="Proteomes" id="UP001501495">
    <property type="component" value="Unassembled WGS sequence"/>
</dbReference>
<feature type="transmembrane region" description="Helical" evidence="1">
    <location>
        <begin position="308"/>
        <end position="329"/>
    </location>
</feature>
<comment type="caution">
    <text evidence="2">The sequence shown here is derived from an EMBL/GenBank/DDBJ whole genome shotgun (WGS) entry which is preliminary data.</text>
</comment>
<dbReference type="EMBL" id="BAAAZH010000021">
    <property type="protein sequence ID" value="GAA4122557.1"/>
    <property type="molecule type" value="Genomic_DNA"/>
</dbReference>
<keyword evidence="1" id="KW-1133">Transmembrane helix</keyword>
<name>A0ABP7XNG4_9ACTN</name>
<dbReference type="RefSeq" id="WP_344734116.1">
    <property type="nucleotide sequence ID" value="NZ_BAAAZH010000021.1"/>
</dbReference>
<dbReference type="SUPFAM" id="SSF63829">
    <property type="entry name" value="Calcium-dependent phosphotriesterase"/>
    <property type="match status" value="1"/>
</dbReference>
<protein>
    <submittedName>
        <fullName evidence="2">WD40 repeat domain-containing protein</fullName>
    </submittedName>
</protein>
<keyword evidence="1" id="KW-0812">Transmembrane</keyword>
<accession>A0ABP7XNG4</accession>
<reference evidence="3" key="1">
    <citation type="journal article" date="2019" name="Int. J. Syst. Evol. Microbiol.">
        <title>The Global Catalogue of Microorganisms (GCM) 10K type strain sequencing project: providing services to taxonomists for standard genome sequencing and annotation.</title>
        <authorList>
            <consortium name="The Broad Institute Genomics Platform"/>
            <consortium name="The Broad Institute Genome Sequencing Center for Infectious Disease"/>
            <person name="Wu L."/>
            <person name="Ma J."/>
        </authorList>
    </citation>
    <scope>NUCLEOTIDE SEQUENCE [LARGE SCALE GENOMIC DNA]</scope>
    <source>
        <strain evidence="3">JCM 16703</strain>
    </source>
</reference>
<keyword evidence="1" id="KW-0472">Membrane</keyword>
<proteinExistence type="predicted"/>
<gene>
    <name evidence="2" type="ORF">GCM10022215_28470</name>
</gene>
<evidence type="ECO:0000313" key="2">
    <source>
        <dbReference type="EMBL" id="GAA4122557.1"/>
    </source>
</evidence>
<organism evidence="2 3">
    <name type="scientific">Nocardioides fonticola</name>
    <dbReference type="NCBI Taxonomy" id="450363"/>
    <lineage>
        <taxon>Bacteria</taxon>
        <taxon>Bacillati</taxon>
        <taxon>Actinomycetota</taxon>
        <taxon>Actinomycetes</taxon>
        <taxon>Propionibacteriales</taxon>
        <taxon>Nocardioidaceae</taxon>
        <taxon>Nocardioides</taxon>
    </lineage>
</organism>
<keyword evidence="3" id="KW-1185">Reference proteome</keyword>
<sequence length="332" mass="35166">MLGSLLPMAADKVLGALSVVPFVVGTVIGPGLAPTATGHQVLVFQDPQIVEASALVVRDGLFETTNDSGDVGRVFTVDGSGRTVGVTYWNPDAVDVEALAPAGRGHVWVGDIGDNRSVRSSVQVARIPVGRGTRTVEPTTYDLVYPDGAHDAETLLSDPTSGRLYVATKGFLGGMLYEAPQRLRADASNRLTPIADVGAIVTDGSFFPDGRHLILRDYDSATVYEFPSMRQLGTFDLPDQQQGEGVAVDEAGRVYIDSEGQVSPILRVDLPRSVRAAVFSAATPAVQDAAVTPSGPQELSPGFGIDGWGVWVFWGFLFTGMVVVLVRALKPK</sequence>
<evidence type="ECO:0000256" key="1">
    <source>
        <dbReference type="SAM" id="Phobius"/>
    </source>
</evidence>
<evidence type="ECO:0000313" key="3">
    <source>
        <dbReference type="Proteomes" id="UP001501495"/>
    </source>
</evidence>